<proteinExistence type="predicted"/>
<reference evidence="1 2" key="1">
    <citation type="journal article" date="2014" name="PLoS ONE">
        <title>The first complete genome sequence of the class fimbriimonadia in the phylum armatimonadetes.</title>
        <authorList>
            <person name="Hu Z.Y."/>
            <person name="Wang Y.Z."/>
            <person name="Im W.T."/>
            <person name="Wang S.Y."/>
            <person name="Zhao G.P."/>
            <person name="Zheng H.J."/>
            <person name="Quan Z.X."/>
        </authorList>
    </citation>
    <scope>NUCLEOTIDE SEQUENCE [LARGE SCALE GENOMIC DNA]</scope>
    <source>
        <strain evidence="1">Gsoil 348</strain>
    </source>
</reference>
<organism evidence="1 2">
    <name type="scientific">Fimbriimonas ginsengisoli Gsoil 348</name>
    <dbReference type="NCBI Taxonomy" id="661478"/>
    <lineage>
        <taxon>Bacteria</taxon>
        <taxon>Bacillati</taxon>
        <taxon>Armatimonadota</taxon>
        <taxon>Fimbriimonadia</taxon>
        <taxon>Fimbriimonadales</taxon>
        <taxon>Fimbriimonadaceae</taxon>
        <taxon>Fimbriimonas</taxon>
    </lineage>
</organism>
<keyword evidence="2" id="KW-1185">Reference proteome</keyword>
<evidence type="ECO:0000313" key="1">
    <source>
        <dbReference type="EMBL" id="AIE88006.1"/>
    </source>
</evidence>
<dbReference type="AlphaFoldDB" id="A0A068NX43"/>
<dbReference type="KEGG" id="fgi:OP10G_4638"/>
<dbReference type="HOGENOM" id="CLU_1439150_0_0_0"/>
<dbReference type="Proteomes" id="UP000027982">
    <property type="component" value="Chromosome"/>
</dbReference>
<dbReference type="STRING" id="661478.OP10G_4638"/>
<evidence type="ECO:0000313" key="2">
    <source>
        <dbReference type="Proteomes" id="UP000027982"/>
    </source>
</evidence>
<name>A0A068NX43_FIMGI</name>
<dbReference type="EMBL" id="CP007139">
    <property type="protein sequence ID" value="AIE88006.1"/>
    <property type="molecule type" value="Genomic_DNA"/>
</dbReference>
<protein>
    <submittedName>
        <fullName evidence="1">Uncharacterized protein</fullName>
    </submittedName>
</protein>
<gene>
    <name evidence="1" type="ORF">OP10G_4638</name>
</gene>
<accession>A0A068NX43</accession>
<sequence>MLRGEAGLRKACYGCLIRGTMTTMFRKCSVALPLLVLLAGCGGSSSRSEPTPTPNVVFTADVTSSGSNIKQLNGGTKQAGTNTLSGPSTLNGNAVTVEVLANVDYTNGSGQFFGFITVTLADSSLLTMHMTGTATKNLTSGNTAFSANLTVVGGTGVYANATGSGHFNGSRTGVLGAPVHMDVEASVH</sequence>